<feature type="signal peptide" evidence="1">
    <location>
        <begin position="1"/>
        <end position="18"/>
    </location>
</feature>
<proteinExistence type="predicted"/>
<dbReference type="OrthoDB" id="4757095at2759"/>
<sequence length="328" mass="37192">MSGIWKCAKASFVRMVQCSFFCCCLCCCFEEAPFSYVRQQRKRARKARAKEEKRQADAQPSPLGHKLPCSVSEVDFCTEENPNGRTKPQLQAPLFAKLPAEIRQLIYQEVLCPRPPGGSGQIHLMRLHKTVGHVACREADYSLSGWEHSCWGTTSLPDGSSEEPTIAAKYTEAVDILYTHNEFNIRQCQTVQWLSMTTLPERLHQIASLTIDTVLLGPFHPPSAIPFERWLWEDHGIYWPPMCKILSQMKGLKKLRILLTLRFSYLIPSSLSGPDHSLIAMLAFLKAVEVKDFSLSLPFELTSSVLEGLGKIPYRIERHKASPRPFPM</sequence>
<protein>
    <recommendedName>
        <fullName evidence="2">DUF7730 domain-containing protein</fullName>
    </recommendedName>
</protein>
<keyword evidence="1" id="KW-0732">Signal</keyword>
<dbReference type="Pfam" id="PF24864">
    <property type="entry name" value="DUF7730"/>
    <property type="match status" value="1"/>
</dbReference>
<organism evidence="3 4">
    <name type="scientific">Aulographum hederae CBS 113979</name>
    <dbReference type="NCBI Taxonomy" id="1176131"/>
    <lineage>
        <taxon>Eukaryota</taxon>
        <taxon>Fungi</taxon>
        <taxon>Dikarya</taxon>
        <taxon>Ascomycota</taxon>
        <taxon>Pezizomycotina</taxon>
        <taxon>Dothideomycetes</taxon>
        <taxon>Pleosporomycetidae</taxon>
        <taxon>Aulographales</taxon>
        <taxon>Aulographaceae</taxon>
    </lineage>
</organism>
<name>A0A6G1H5C7_9PEZI</name>
<dbReference type="PANTHER" id="PTHR38790">
    <property type="entry name" value="2EXR DOMAIN-CONTAINING PROTEIN-RELATED"/>
    <property type="match status" value="1"/>
</dbReference>
<keyword evidence="4" id="KW-1185">Reference proteome</keyword>
<feature type="chain" id="PRO_5026164816" description="DUF7730 domain-containing protein" evidence="1">
    <location>
        <begin position="19"/>
        <end position="328"/>
    </location>
</feature>
<evidence type="ECO:0000259" key="2">
    <source>
        <dbReference type="Pfam" id="PF24864"/>
    </source>
</evidence>
<evidence type="ECO:0000313" key="3">
    <source>
        <dbReference type="EMBL" id="KAF1988421.1"/>
    </source>
</evidence>
<evidence type="ECO:0000313" key="4">
    <source>
        <dbReference type="Proteomes" id="UP000800041"/>
    </source>
</evidence>
<gene>
    <name evidence="3" type="ORF">K402DRAFT_419279</name>
</gene>
<dbReference type="AlphaFoldDB" id="A0A6G1H5C7"/>
<dbReference type="Proteomes" id="UP000800041">
    <property type="component" value="Unassembled WGS sequence"/>
</dbReference>
<accession>A0A6G1H5C7</accession>
<reference evidence="3" key="1">
    <citation type="journal article" date="2020" name="Stud. Mycol.">
        <title>101 Dothideomycetes genomes: a test case for predicting lifestyles and emergence of pathogens.</title>
        <authorList>
            <person name="Haridas S."/>
            <person name="Albert R."/>
            <person name="Binder M."/>
            <person name="Bloem J."/>
            <person name="Labutti K."/>
            <person name="Salamov A."/>
            <person name="Andreopoulos B."/>
            <person name="Baker S."/>
            <person name="Barry K."/>
            <person name="Bills G."/>
            <person name="Bluhm B."/>
            <person name="Cannon C."/>
            <person name="Castanera R."/>
            <person name="Culley D."/>
            <person name="Daum C."/>
            <person name="Ezra D."/>
            <person name="Gonzalez J."/>
            <person name="Henrissat B."/>
            <person name="Kuo A."/>
            <person name="Liang C."/>
            <person name="Lipzen A."/>
            <person name="Lutzoni F."/>
            <person name="Magnuson J."/>
            <person name="Mondo S."/>
            <person name="Nolan M."/>
            <person name="Ohm R."/>
            <person name="Pangilinan J."/>
            <person name="Park H.-J."/>
            <person name="Ramirez L."/>
            <person name="Alfaro M."/>
            <person name="Sun H."/>
            <person name="Tritt A."/>
            <person name="Yoshinaga Y."/>
            <person name="Zwiers L.-H."/>
            <person name="Turgeon B."/>
            <person name="Goodwin S."/>
            <person name="Spatafora J."/>
            <person name="Crous P."/>
            <person name="Grigoriev I."/>
        </authorList>
    </citation>
    <scope>NUCLEOTIDE SEQUENCE</scope>
    <source>
        <strain evidence="3">CBS 113979</strain>
    </source>
</reference>
<dbReference type="InterPro" id="IPR056632">
    <property type="entry name" value="DUF7730"/>
</dbReference>
<feature type="domain" description="DUF7730" evidence="2">
    <location>
        <begin position="88"/>
        <end position="314"/>
    </location>
</feature>
<dbReference type="EMBL" id="ML977148">
    <property type="protein sequence ID" value="KAF1988421.1"/>
    <property type="molecule type" value="Genomic_DNA"/>
</dbReference>
<evidence type="ECO:0000256" key="1">
    <source>
        <dbReference type="SAM" id="SignalP"/>
    </source>
</evidence>